<dbReference type="SUPFAM" id="SSF46689">
    <property type="entry name" value="Homeodomain-like"/>
    <property type="match status" value="1"/>
</dbReference>
<proteinExistence type="predicted"/>
<dbReference type="GO" id="GO:0000976">
    <property type="term" value="F:transcription cis-regulatory region binding"/>
    <property type="evidence" value="ECO:0007669"/>
    <property type="project" value="TreeGrafter"/>
</dbReference>
<sequence length="209" mass="21729">MAARPPVSNLAQRRGYHHGNLKEALIEAARRLIAERGPAGFTLSDAAKLAGVSPAAPYRHFKDRQSLLREVAGLGFAALGERLAAAAAAGGAAGFNAMGRAYLAFARDEPAFYAAMFNSGTAGDDSKPAEEDRGFAMLRQAVGRALGTDDPETVRTAAILVFALTHGLASLSVSGSVARPKDLVDPGQLLDRGVWALLHGLPDALAAGR</sequence>
<dbReference type="OrthoDB" id="7056813at2"/>
<dbReference type="KEGG" id="pstg:E8M01_02800"/>
<dbReference type="GO" id="GO:0003700">
    <property type="term" value="F:DNA-binding transcription factor activity"/>
    <property type="evidence" value="ECO:0007669"/>
    <property type="project" value="TreeGrafter"/>
</dbReference>
<dbReference type="Gene3D" id="1.10.357.10">
    <property type="entry name" value="Tetracycline Repressor, domain 2"/>
    <property type="match status" value="1"/>
</dbReference>
<dbReference type="InterPro" id="IPR050109">
    <property type="entry name" value="HTH-type_TetR-like_transc_reg"/>
</dbReference>
<evidence type="ECO:0000313" key="6">
    <source>
        <dbReference type="EMBL" id="QCI63254.1"/>
    </source>
</evidence>
<gene>
    <name evidence="6" type="ORF">E8M01_02800</name>
</gene>
<name>A0A4D7APW4_9HYPH</name>
<dbReference type="PROSITE" id="PS50977">
    <property type="entry name" value="HTH_TETR_2"/>
    <property type="match status" value="1"/>
</dbReference>
<dbReference type="Proteomes" id="UP000298781">
    <property type="component" value="Chromosome"/>
</dbReference>
<dbReference type="PANTHER" id="PTHR30055:SF220">
    <property type="entry name" value="TETR-FAMILY REGULATORY PROTEIN"/>
    <property type="match status" value="1"/>
</dbReference>
<reference evidence="6 7" key="1">
    <citation type="submission" date="2019-04" db="EMBL/GenBank/DDBJ databases">
        <title>Phreatobacter aquaticus sp. nov.</title>
        <authorList>
            <person name="Choi A."/>
        </authorList>
    </citation>
    <scope>NUCLEOTIDE SEQUENCE [LARGE SCALE GENOMIC DNA]</scope>
    <source>
        <strain evidence="6 7">KCTC 52518</strain>
    </source>
</reference>
<organism evidence="6 7">
    <name type="scientific">Phreatobacter stygius</name>
    <dbReference type="NCBI Taxonomy" id="1940610"/>
    <lineage>
        <taxon>Bacteria</taxon>
        <taxon>Pseudomonadati</taxon>
        <taxon>Pseudomonadota</taxon>
        <taxon>Alphaproteobacteria</taxon>
        <taxon>Hyphomicrobiales</taxon>
        <taxon>Phreatobacteraceae</taxon>
        <taxon>Phreatobacter</taxon>
    </lineage>
</organism>
<dbReference type="InterPro" id="IPR025996">
    <property type="entry name" value="MT1864/Rv1816-like_C"/>
</dbReference>
<accession>A0A4D7APW4</accession>
<evidence type="ECO:0000256" key="4">
    <source>
        <dbReference type="PROSITE-ProRule" id="PRU00335"/>
    </source>
</evidence>
<evidence type="ECO:0000256" key="1">
    <source>
        <dbReference type="ARBA" id="ARBA00023015"/>
    </source>
</evidence>
<evidence type="ECO:0000256" key="2">
    <source>
        <dbReference type="ARBA" id="ARBA00023125"/>
    </source>
</evidence>
<dbReference type="PANTHER" id="PTHR30055">
    <property type="entry name" value="HTH-TYPE TRANSCRIPTIONAL REGULATOR RUTR"/>
    <property type="match status" value="1"/>
</dbReference>
<dbReference type="InterPro" id="IPR036271">
    <property type="entry name" value="Tet_transcr_reg_TetR-rel_C_sf"/>
</dbReference>
<dbReference type="RefSeq" id="WP_136958713.1">
    <property type="nucleotide sequence ID" value="NZ_CP039690.1"/>
</dbReference>
<keyword evidence="2 4" id="KW-0238">DNA-binding</keyword>
<feature type="domain" description="HTH tetR-type" evidence="5">
    <location>
        <begin position="19"/>
        <end position="79"/>
    </location>
</feature>
<dbReference type="InterPro" id="IPR009057">
    <property type="entry name" value="Homeodomain-like_sf"/>
</dbReference>
<dbReference type="Pfam" id="PF13305">
    <property type="entry name" value="TetR_C_33"/>
    <property type="match status" value="1"/>
</dbReference>
<dbReference type="SUPFAM" id="SSF48498">
    <property type="entry name" value="Tetracyclin repressor-like, C-terminal domain"/>
    <property type="match status" value="1"/>
</dbReference>
<feature type="DNA-binding region" description="H-T-H motif" evidence="4">
    <location>
        <begin position="42"/>
        <end position="61"/>
    </location>
</feature>
<keyword evidence="7" id="KW-1185">Reference proteome</keyword>
<dbReference type="InterPro" id="IPR001647">
    <property type="entry name" value="HTH_TetR"/>
</dbReference>
<dbReference type="EMBL" id="CP039690">
    <property type="protein sequence ID" value="QCI63254.1"/>
    <property type="molecule type" value="Genomic_DNA"/>
</dbReference>
<dbReference type="AlphaFoldDB" id="A0A4D7APW4"/>
<evidence type="ECO:0000259" key="5">
    <source>
        <dbReference type="PROSITE" id="PS50977"/>
    </source>
</evidence>
<keyword evidence="3" id="KW-0804">Transcription</keyword>
<dbReference type="Pfam" id="PF00440">
    <property type="entry name" value="TetR_N"/>
    <property type="match status" value="1"/>
</dbReference>
<evidence type="ECO:0000256" key="3">
    <source>
        <dbReference type="ARBA" id="ARBA00023163"/>
    </source>
</evidence>
<protein>
    <submittedName>
        <fullName evidence="6">TetR/AcrR family transcriptional regulator</fullName>
    </submittedName>
</protein>
<keyword evidence="1" id="KW-0805">Transcription regulation</keyword>
<evidence type="ECO:0000313" key="7">
    <source>
        <dbReference type="Proteomes" id="UP000298781"/>
    </source>
</evidence>
<dbReference type="PRINTS" id="PR00455">
    <property type="entry name" value="HTHTETR"/>
</dbReference>